<feature type="domain" description="Pectinesterase inhibitor" evidence="2">
    <location>
        <begin position="32"/>
        <end position="124"/>
    </location>
</feature>
<dbReference type="SUPFAM" id="SSF101148">
    <property type="entry name" value="Plant invertase/pectin methylesterase inhibitor"/>
    <property type="match status" value="1"/>
</dbReference>
<dbReference type="GO" id="GO:0004857">
    <property type="term" value="F:enzyme inhibitor activity"/>
    <property type="evidence" value="ECO:0007669"/>
    <property type="project" value="InterPro"/>
</dbReference>
<reference evidence="3" key="1">
    <citation type="submission" date="2023-05" db="EMBL/GenBank/DDBJ databases">
        <title>Genome and transcriptome analyses reveal genes involved in the formation of fine ridges on petal epidermal cells in Hibiscus trionum.</title>
        <authorList>
            <person name="Koshimizu S."/>
            <person name="Masuda S."/>
            <person name="Ishii T."/>
            <person name="Shirasu K."/>
            <person name="Hoshino A."/>
            <person name="Arita M."/>
        </authorList>
    </citation>
    <scope>NUCLEOTIDE SEQUENCE</scope>
    <source>
        <strain evidence="3">Hamamatsu line</strain>
    </source>
</reference>
<comment type="caution">
    <text evidence="3">The sequence shown here is derived from an EMBL/GenBank/DDBJ whole genome shotgun (WGS) entry which is preliminary data.</text>
</comment>
<feature type="chain" id="PRO_5040859225" description="Pectinesterase inhibitor domain-containing protein" evidence="1">
    <location>
        <begin position="29"/>
        <end position="180"/>
    </location>
</feature>
<dbReference type="Gene3D" id="1.20.140.40">
    <property type="entry name" value="Invertase/pectin methylesterase inhibitor family protein"/>
    <property type="match status" value="1"/>
</dbReference>
<dbReference type="InterPro" id="IPR035513">
    <property type="entry name" value="Invertase/methylesterase_inhib"/>
</dbReference>
<proteinExistence type="predicted"/>
<dbReference type="EMBL" id="BSYR01000024">
    <property type="protein sequence ID" value="GMI90783.1"/>
    <property type="molecule type" value="Genomic_DNA"/>
</dbReference>
<keyword evidence="1" id="KW-0732">Signal</keyword>
<evidence type="ECO:0000313" key="3">
    <source>
        <dbReference type="EMBL" id="GMI90783.1"/>
    </source>
</evidence>
<protein>
    <recommendedName>
        <fullName evidence="2">Pectinesterase inhibitor domain-containing protein</fullName>
    </recommendedName>
</protein>
<evidence type="ECO:0000256" key="1">
    <source>
        <dbReference type="SAM" id="SignalP"/>
    </source>
</evidence>
<dbReference type="Pfam" id="PF04043">
    <property type="entry name" value="PMEI"/>
    <property type="match status" value="1"/>
</dbReference>
<evidence type="ECO:0000313" key="4">
    <source>
        <dbReference type="Proteomes" id="UP001165190"/>
    </source>
</evidence>
<sequence length="180" mass="20321">MASQTHFIPVFTILFLSLNIFSPHMVSADQRLIDIVCNDPAIEDHDRCLKTFSTPQGIAANNVNQLVEIAMNEGAMSGQKTLNVIEEMKKKKKNNRMVEAALQVCERTYMYSIDEFKLIAPELDYDTMGANYDVSLINPEVENCANAVKVARLNVPELEEGNRLADYYATLGYEMTQNMM</sequence>
<accession>A0A9W7M7C2</accession>
<feature type="signal peptide" evidence="1">
    <location>
        <begin position="1"/>
        <end position="28"/>
    </location>
</feature>
<dbReference type="PANTHER" id="PTHR31890">
    <property type="entry name" value="PLANT INVERTASE/PECTIN METHYLESTERASE INHIBITOR SUPERFAMILY PROTEIN"/>
    <property type="match status" value="1"/>
</dbReference>
<evidence type="ECO:0000259" key="2">
    <source>
        <dbReference type="Pfam" id="PF04043"/>
    </source>
</evidence>
<gene>
    <name evidence="3" type="ORF">HRI_002747600</name>
</gene>
<dbReference type="AlphaFoldDB" id="A0A9W7M7C2"/>
<dbReference type="InterPro" id="IPR006501">
    <property type="entry name" value="Pectinesterase_inhib_dom"/>
</dbReference>
<dbReference type="PANTHER" id="PTHR31890:SF9">
    <property type="entry name" value="PLANT INVERTASE_PECTIN METHYLESTERASE INHIBITOR SUPERFAMILY PROTEIN"/>
    <property type="match status" value="1"/>
</dbReference>
<dbReference type="OrthoDB" id="952400at2759"/>
<keyword evidence="4" id="KW-1185">Reference proteome</keyword>
<organism evidence="3 4">
    <name type="scientific">Hibiscus trionum</name>
    <name type="common">Flower of an hour</name>
    <dbReference type="NCBI Taxonomy" id="183268"/>
    <lineage>
        <taxon>Eukaryota</taxon>
        <taxon>Viridiplantae</taxon>
        <taxon>Streptophyta</taxon>
        <taxon>Embryophyta</taxon>
        <taxon>Tracheophyta</taxon>
        <taxon>Spermatophyta</taxon>
        <taxon>Magnoliopsida</taxon>
        <taxon>eudicotyledons</taxon>
        <taxon>Gunneridae</taxon>
        <taxon>Pentapetalae</taxon>
        <taxon>rosids</taxon>
        <taxon>malvids</taxon>
        <taxon>Malvales</taxon>
        <taxon>Malvaceae</taxon>
        <taxon>Malvoideae</taxon>
        <taxon>Hibiscus</taxon>
    </lineage>
</organism>
<dbReference type="NCBIfam" id="TIGR01614">
    <property type="entry name" value="PME_inhib"/>
    <property type="match status" value="1"/>
</dbReference>
<name>A0A9W7M7C2_HIBTR</name>
<dbReference type="Proteomes" id="UP001165190">
    <property type="component" value="Unassembled WGS sequence"/>
</dbReference>